<evidence type="ECO:0000256" key="6">
    <source>
        <dbReference type="ARBA" id="ARBA00022918"/>
    </source>
</evidence>
<dbReference type="EMBL" id="CAMAPE010000035">
    <property type="protein sequence ID" value="CAH9096892.1"/>
    <property type="molecule type" value="Genomic_DNA"/>
</dbReference>
<evidence type="ECO:0000256" key="3">
    <source>
        <dbReference type="ARBA" id="ARBA00022722"/>
    </source>
</evidence>
<dbReference type="Pfam" id="PF17917">
    <property type="entry name" value="RT_RNaseH"/>
    <property type="match status" value="1"/>
</dbReference>
<sequence>MDPAKVKAVVEWPQPRSVREVRGFLGLTGYYRRFVKEYGLIARPLTKLLKKEALAQFQWSAEAEVAFCRLQKALTEVLVLAMPQFDGQFVVECDASGTGIGAVLMQERRPIAYFSKSLADRTLSRSAYEREMMGLALAVQHWRPYLIGQKIVVRTDHRSLKHLLTQRIATPSQHVWVAKLLGYDFEIEYKTGSSNAAADALSRRGEELELVAVSVPEWLGLANIEEEQKRDTILQEIIHTLAIDPTKVPGYEVIGRRLFFKGRLVPPSVSK</sequence>
<protein>
    <recommendedName>
        <fullName evidence="7">Reverse transcriptase RNase H-like domain-containing protein</fullName>
    </recommendedName>
</protein>
<keyword evidence="6" id="KW-0695">RNA-directed DNA polymerase</keyword>
<name>A0A9P0ZB79_CUSEU</name>
<dbReference type="Proteomes" id="UP001152484">
    <property type="component" value="Unassembled WGS sequence"/>
</dbReference>
<keyword evidence="3" id="KW-0540">Nuclease</keyword>
<dbReference type="FunFam" id="3.30.70.270:FF:000020">
    <property type="entry name" value="Transposon Tf2-6 polyprotein-like Protein"/>
    <property type="match status" value="1"/>
</dbReference>
<organism evidence="8 9">
    <name type="scientific">Cuscuta europaea</name>
    <name type="common">European dodder</name>
    <dbReference type="NCBI Taxonomy" id="41803"/>
    <lineage>
        <taxon>Eukaryota</taxon>
        <taxon>Viridiplantae</taxon>
        <taxon>Streptophyta</taxon>
        <taxon>Embryophyta</taxon>
        <taxon>Tracheophyta</taxon>
        <taxon>Spermatophyta</taxon>
        <taxon>Magnoliopsida</taxon>
        <taxon>eudicotyledons</taxon>
        <taxon>Gunneridae</taxon>
        <taxon>Pentapetalae</taxon>
        <taxon>asterids</taxon>
        <taxon>lamiids</taxon>
        <taxon>Solanales</taxon>
        <taxon>Convolvulaceae</taxon>
        <taxon>Cuscuteae</taxon>
        <taxon>Cuscuta</taxon>
        <taxon>Cuscuta subgen. Cuscuta</taxon>
    </lineage>
</organism>
<dbReference type="InterPro" id="IPR043128">
    <property type="entry name" value="Rev_trsase/Diguanyl_cyclase"/>
</dbReference>
<dbReference type="AlphaFoldDB" id="A0A9P0ZB79"/>
<reference evidence="8" key="1">
    <citation type="submission" date="2022-07" db="EMBL/GenBank/DDBJ databases">
        <authorList>
            <person name="Macas J."/>
            <person name="Novak P."/>
            <person name="Neumann P."/>
        </authorList>
    </citation>
    <scope>NUCLEOTIDE SEQUENCE</scope>
</reference>
<dbReference type="InterPro" id="IPR043502">
    <property type="entry name" value="DNA/RNA_pol_sf"/>
</dbReference>
<dbReference type="OrthoDB" id="1909920at2759"/>
<dbReference type="SUPFAM" id="SSF56672">
    <property type="entry name" value="DNA/RNA polymerases"/>
    <property type="match status" value="1"/>
</dbReference>
<evidence type="ECO:0000256" key="1">
    <source>
        <dbReference type="ARBA" id="ARBA00022679"/>
    </source>
</evidence>
<feature type="domain" description="Reverse transcriptase RNase H-like" evidence="7">
    <location>
        <begin position="85"/>
        <end position="183"/>
    </location>
</feature>
<evidence type="ECO:0000256" key="5">
    <source>
        <dbReference type="ARBA" id="ARBA00022801"/>
    </source>
</evidence>
<dbReference type="PANTHER" id="PTHR34072">
    <property type="entry name" value="ENZYMATIC POLYPROTEIN-RELATED"/>
    <property type="match status" value="1"/>
</dbReference>
<dbReference type="Gene3D" id="3.30.70.270">
    <property type="match status" value="1"/>
</dbReference>
<evidence type="ECO:0000256" key="2">
    <source>
        <dbReference type="ARBA" id="ARBA00022695"/>
    </source>
</evidence>
<dbReference type="Gene3D" id="3.10.20.370">
    <property type="match status" value="1"/>
</dbReference>
<evidence type="ECO:0000313" key="8">
    <source>
        <dbReference type="EMBL" id="CAH9096892.1"/>
    </source>
</evidence>
<evidence type="ECO:0000259" key="7">
    <source>
        <dbReference type="Pfam" id="PF17917"/>
    </source>
</evidence>
<keyword evidence="4" id="KW-0255">Endonuclease</keyword>
<comment type="caution">
    <text evidence="8">The sequence shown here is derived from an EMBL/GenBank/DDBJ whole genome shotgun (WGS) entry which is preliminary data.</text>
</comment>
<proteinExistence type="predicted"/>
<dbReference type="CDD" id="cd09274">
    <property type="entry name" value="RNase_HI_RT_Ty3"/>
    <property type="match status" value="1"/>
</dbReference>
<dbReference type="PANTHER" id="PTHR34072:SF55">
    <property type="entry name" value="DNA_RNA POLYMERASES SUPERFAMILY PROTEIN"/>
    <property type="match status" value="1"/>
</dbReference>
<keyword evidence="5" id="KW-0378">Hydrolase</keyword>
<keyword evidence="1" id="KW-0808">Transferase</keyword>
<evidence type="ECO:0000256" key="4">
    <source>
        <dbReference type="ARBA" id="ARBA00022759"/>
    </source>
</evidence>
<accession>A0A9P0ZB79</accession>
<gene>
    <name evidence="8" type="ORF">CEURO_LOCUS13608</name>
</gene>
<keyword evidence="9" id="KW-1185">Reference proteome</keyword>
<keyword evidence="2" id="KW-0548">Nucleotidyltransferase</keyword>
<evidence type="ECO:0000313" key="9">
    <source>
        <dbReference type="Proteomes" id="UP001152484"/>
    </source>
</evidence>
<dbReference type="InterPro" id="IPR041373">
    <property type="entry name" value="RT_RNaseH"/>
</dbReference>